<feature type="domain" description="Aminotransferase class I/classII large" evidence="3">
    <location>
        <begin position="162"/>
        <end position="401"/>
    </location>
</feature>
<dbReference type="eggNOG" id="COG0156">
    <property type="taxonomic scope" value="Bacteria"/>
</dbReference>
<dbReference type="InterPro" id="IPR050087">
    <property type="entry name" value="AON_synthase_class-II"/>
</dbReference>
<evidence type="ECO:0000313" key="5">
    <source>
        <dbReference type="Proteomes" id="UP000054075"/>
    </source>
</evidence>
<dbReference type="GO" id="GO:0030170">
    <property type="term" value="F:pyridoxal phosphate binding"/>
    <property type="evidence" value="ECO:0007669"/>
    <property type="project" value="InterPro"/>
</dbReference>
<dbReference type="OrthoDB" id="9807157at2"/>
<dbReference type="NCBIfam" id="NF005697">
    <property type="entry name" value="PRK07505.1"/>
    <property type="match status" value="1"/>
</dbReference>
<keyword evidence="5" id="KW-1185">Reference proteome</keyword>
<reference evidence="4" key="2">
    <citation type="submission" date="2007-10" db="EMBL/GenBank/DDBJ databases">
        <authorList>
            <person name="Myers G.S."/>
        </authorList>
    </citation>
    <scope>NUCLEOTIDE SEQUENCE [LARGE SCALE GENOMIC DNA]</scope>
</reference>
<dbReference type="PANTHER" id="PTHR13693">
    <property type="entry name" value="CLASS II AMINOTRANSFERASE/8-AMINO-7-OXONONANOATE SYNTHASE"/>
    <property type="match status" value="1"/>
</dbReference>
<dbReference type="InterPro" id="IPR015421">
    <property type="entry name" value="PyrdxlP-dep_Trfase_major"/>
</dbReference>
<reference evidence="4" key="1">
    <citation type="submission" date="2006-04" db="EMBL/GenBank/DDBJ databases">
        <authorList>
            <person name="Seshadri R."/>
            <person name="Federici B.A."/>
        </authorList>
    </citation>
    <scope>NUCLEOTIDE SEQUENCE [LARGE SCALE GENOMIC DNA]</scope>
</reference>
<keyword evidence="2" id="KW-0808">Transferase</keyword>
<dbReference type="InterPro" id="IPR004839">
    <property type="entry name" value="Aminotransferase_I/II_large"/>
</dbReference>
<dbReference type="AlphaFoldDB" id="A8PKF4"/>
<keyword evidence="4" id="KW-0032">Aminotransferase</keyword>
<dbReference type="InterPro" id="IPR015422">
    <property type="entry name" value="PyrdxlP-dep_Trfase_small"/>
</dbReference>
<dbReference type="Gene3D" id="3.90.1150.10">
    <property type="entry name" value="Aspartate Aminotransferase, domain 1"/>
    <property type="match status" value="1"/>
</dbReference>
<evidence type="ECO:0000313" key="4">
    <source>
        <dbReference type="EMBL" id="EDP46488.1"/>
    </source>
</evidence>
<dbReference type="STRING" id="59196.RICGR_0154"/>
<dbReference type="Gene3D" id="3.40.640.10">
    <property type="entry name" value="Type I PLP-dependent aspartate aminotransferase-like (Major domain)"/>
    <property type="match status" value="1"/>
</dbReference>
<name>A8PKF4_9COXI</name>
<proteinExistence type="predicted"/>
<comment type="caution">
    <text evidence="4">The sequence shown here is derived from an EMBL/GenBank/DDBJ whole genome shotgun (WGS) entry which is preliminary data.</text>
</comment>
<evidence type="ECO:0000259" key="3">
    <source>
        <dbReference type="Pfam" id="PF00155"/>
    </source>
</evidence>
<dbReference type="SUPFAM" id="SSF53383">
    <property type="entry name" value="PLP-dependent transferases"/>
    <property type="match status" value="1"/>
</dbReference>
<protein>
    <submittedName>
        <fullName evidence="4">Aminotransferase, class II</fullName>
    </submittedName>
</protein>
<dbReference type="RefSeq" id="WP_006035464.1">
    <property type="nucleotide sequence ID" value="NZ_AAQJ02000001.1"/>
</dbReference>
<evidence type="ECO:0000256" key="2">
    <source>
        <dbReference type="ARBA" id="ARBA00022679"/>
    </source>
</evidence>
<dbReference type="InterPro" id="IPR015424">
    <property type="entry name" value="PyrdxlP-dep_Trfase"/>
</dbReference>
<dbReference type="GO" id="GO:0008483">
    <property type="term" value="F:transaminase activity"/>
    <property type="evidence" value="ECO:0007669"/>
    <property type="project" value="UniProtKB-KW"/>
</dbReference>
<organism evidence="4 5">
    <name type="scientific">Rickettsiella grylli</name>
    <dbReference type="NCBI Taxonomy" id="59196"/>
    <lineage>
        <taxon>Bacteria</taxon>
        <taxon>Pseudomonadati</taxon>
        <taxon>Pseudomonadota</taxon>
        <taxon>Gammaproteobacteria</taxon>
        <taxon>Legionellales</taxon>
        <taxon>Coxiellaceae</taxon>
        <taxon>Rickettsiella</taxon>
    </lineage>
</organism>
<gene>
    <name evidence="4" type="ORF">RICGR_0154</name>
</gene>
<comment type="cofactor">
    <cofactor evidence="1">
        <name>pyridoxal 5'-phosphate</name>
        <dbReference type="ChEBI" id="CHEBI:597326"/>
    </cofactor>
</comment>
<dbReference type="Pfam" id="PF00155">
    <property type="entry name" value="Aminotran_1_2"/>
    <property type="match status" value="1"/>
</dbReference>
<dbReference type="EMBL" id="AAQJ02000001">
    <property type="protein sequence ID" value="EDP46488.1"/>
    <property type="molecule type" value="Genomic_DNA"/>
</dbReference>
<accession>A8PKF4</accession>
<evidence type="ECO:0000256" key="1">
    <source>
        <dbReference type="ARBA" id="ARBA00001933"/>
    </source>
</evidence>
<dbReference type="Proteomes" id="UP000054075">
    <property type="component" value="Unassembled WGS sequence"/>
</dbReference>
<sequence>MGDKNWMQAKIAQSNYFQSKAFDEINNLLIIAREGKRVKLACGDCLIEFVSCSYLGLDQDKRLVKHSNDHLEKLGVIFAAARTRMQPVICVELEFLLKKIYCGAYPVIFPTIHMAHLGLFPVLGSGQMPSFPVRGKGFTFLIDKTAHSSIQINRGLLEQFGRVIIVDCKDQQHLEDTCKKIQQDDYTAVIIADGIGSMGGIVPIKFLLELAEQYNGYVYLDDAHGTSIHGTHGAGYTLKCLDYKFPPRLILVNSLGKGFGVLGGVLLFNSKEDADFIKRFAPTYVFSGPLALSVVNAAVASAKIHLSEEIHHLQAALWDNVNYFDSLLIKNSVKADSSVPFRGILVGDELKAIEYTKTLKKRGFAVTAAMYPTVAKGQSLLRIAISTTHSKRDIYALCQTIKDII</sequence>